<accession>A0A392SP72</accession>
<dbReference type="Proteomes" id="UP000265520">
    <property type="component" value="Unassembled WGS sequence"/>
</dbReference>
<organism evidence="2 3">
    <name type="scientific">Trifolium medium</name>
    <dbReference type="NCBI Taxonomy" id="97028"/>
    <lineage>
        <taxon>Eukaryota</taxon>
        <taxon>Viridiplantae</taxon>
        <taxon>Streptophyta</taxon>
        <taxon>Embryophyta</taxon>
        <taxon>Tracheophyta</taxon>
        <taxon>Spermatophyta</taxon>
        <taxon>Magnoliopsida</taxon>
        <taxon>eudicotyledons</taxon>
        <taxon>Gunneridae</taxon>
        <taxon>Pentapetalae</taxon>
        <taxon>rosids</taxon>
        <taxon>fabids</taxon>
        <taxon>Fabales</taxon>
        <taxon>Fabaceae</taxon>
        <taxon>Papilionoideae</taxon>
        <taxon>50 kb inversion clade</taxon>
        <taxon>NPAAA clade</taxon>
        <taxon>Hologalegina</taxon>
        <taxon>IRL clade</taxon>
        <taxon>Trifolieae</taxon>
        <taxon>Trifolium</taxon>
    </lineage>
</organism>
<name>A0A392SP72_9FABA</name>
<evidence type="ECO:0000313" key="2">
    <source>
        <dbReference type="EMBL" id="MCI49815.1"/>
    </source>
</evidence>
<feature type="compositionally biased region" description="Basic residues" evidence="1">
    <location>
        <begin position="79"/>
        <end position="91"/>
    </location>
</feature>
<feature type="non-terminal residue" evidence="2">
    <location>
        <position position="91"/>
    </location>
</feature>
<feature type="region of interest" description="Disordered" evidence="1">
    <location>
        <begin position="16"/>
        <end position="91"/>
    </location>
</feature>
<dbReference type="AlphaFoldDB" id="A0A392SP72"/>
<evidence type="ECO:0000313" key="3">
    <source>
        <dbReference type="Proteomes" id="UP000265520"/>
    </source>
</evidence>
<protein>
    <submittedName>
        <fullName evidence="2">Uncharacterized protein</fullName>
    </submittedName>
</protein>
<keyword evidence="3" id="KW-1185">Reference proteome</keyword>
<proteinExistence type="predicted"/>
<sequence length="91" mass="9995">MRTISNEDRLKFLAKARQKKTELAVETPDPLSQLAVEEETTKGKRKKRAETGRLSSPVPNKGESSAAGGSTDELAQPSPKRRKGLVHQKGR</sequence>
<evidence type="ECO:0000256" key="1">
    <source>
        <dbReference type="SAM" id="MobiDB-lite"/>
    </source>
</evidence>
<comment type="caution">
    <text evidence="2">The sequence shown here is derived from an EMBL/GenBank/DDBJ whole genome shotgun (WGS) entry which is preliminary data.</text>
</comment>
<reference evidence="2 3" key="1">
    <citation type="journal article" date="2018" name="Front. Plant Sci.">
        <title>Red Clover (Trifolium pratense) and Zigzag Clover (T. medium) - A Picture of Genomic Similarities and Differences.</title>
        <authorList>
            <person name="Dluhosova J."/>
            <person name="Istvanek J."/>
            <person name="Nedelnik J."/>
            <person name="Repkova J."/>
        </authorList>
    </citation>
    <scope>NUCLEOTIDE SEQUENCE [LARGE SCALE GENOMIC DNA]</scope>
    <source>
        <strain evidence="3">cv. 10/8</strain>
        <tissue evidence="2">Leaf</tissue>
    </source>
</reference>
<dbReference type="EMBL" id="LXQA010407162">
    <property type="protein sequence ID" value="MCI49815.1"/>
    <property type="molecule type" value="Genomic_DNA"/>
</dbReference>